<dbReference type="EMBL" id="CP012029">
    <property type="protein sequence ID" value="ALO25831.1"/>
    <property type="molecule type" value="Genomic_DNA"/>
</dbReference>
<keyword evidence="1" id="KW-0472">Membrane</keyword>
<feature type="domain" description="DUF4340" evidence="2">
    <location>
        <begin position="91"/>
        <end position="255"/>
    </location>
</feature>
<feature type="transmembrane region" description="Helical" evidence="1">
    <location>
        <begin position="20"/>
        <end position="37"/>
    </location>
</feature>
<sequence>MKPCIKILTTLDHFFRKETALALVLINLILGTIYFLISDPFGSFQRTYDPFFPFKANEIERIQIGRKGHETILEQKNRTWSVLVGEVEGRPDFKKVTSFLNAILNIRKFTKISSSSNSKEFGLNGEELKLEIQTESGEIEKLDIGASGKSESGTFIREPNTGEIWFVEENLNSLAGRGNENFFLSKLLIPENVRMQEIHTILIYFSEDKNATFKIGQAEPGNWKPTSSNFYLCPGEDCSRIVQKILTLKAERILKKPFGENIFPLNSEDRFRIEVHLHSDGRSSLNLEWIGNTSDGEPIFKSDSDSILYVIDPNFLRGFREVPNWKEFFYETSDPF</sequence>
<name>A0A0E3BNR4_LEPBO</name>
<keyword evidence="1" id="KW-0812">Transmembrane</keyword>
<accession>A0A0E3BNR4</accession>
<reference evidence="3 4" key="1">
    <citation type="journal article" date="2015" name="PLoS Negl. Trop. Dis.">
        <title>Distribution of Plasmids in Distinct Leptospira Pathogenic Species.</title>
        <authorList>
            <person name="Wang Y."/>
            <person name="Zhuang X."/>
            <person name="Zhong Y."/>
            <person name="Zhang C."/>
            <person name="Zhang Y."/>
            <person name="Zeng L."/>
            <person name="Zhu Y."/>
            <person name="He P."/>
            <person name="Dong K."/>
            <person name="Pal U."/>
            <person name="Guo X."/>
            <person name="Qin J."/>
        </authorList>
    </citation>
    <scope>NUCLEOTIDE SEQUENCE [LARGE SCALE GENOMIC DNA]</scope>
    <source>
        <strain evidence="3 4">56604</strain>
    </source>
</reference>
<protein>
    <recommendedName>
        <fullName evidence="2">DUF4340 domain-containing protein</fullName>
    </recommendedName>
</protein>
<evidence type="ECO:0000256" key="1">
    <source>
        <dbReference type="SAM" id="Phobius"/>
    </source>
</evidence>
<evidence type="ECO:0000259" key="2">
    <source>
        <dbReference type="Pfam" id="PF14238"/>
    </source>
</evidence>
<dbReference type="Proteomes" id="UP000058857">
    <property type="component" value="Chromosome 1"/>
</dbReference>
<gene>
    <name evidence="3" type="ORF">LBBP_01542</name>
</gene>
<evidence type="ECO:0000313" key="3">
    <source>
        <dbReference type="EMBL" id="ALO25831.1"/>
    </source>
</evidence>
<dbReference type="AlphaFoldDB" id="A0A0E3BNR4"/>
<dbReference type="Pfam" id="PF14238">
    <property type="entry name" value="DUF4340"/>
    <property type="match status" value="1"/>
</dbReference>
<dbReference type="RefSeq" id="WP_002740103.1">
    <property type="nucleotide sequence ID" value="NZ_CP012029.1"/>
</dbReference>
<proteinExistence type="predicted"/>
<keyword evidence="1" id="KW-1133">Transmembrane helix</keyword>
<organism evidence="3">
    <name type="scientific">Leptospira borgpetersenii serovar Ballum</name>
    <dbReference type="NCBI Taxonomy" id="280505"/>
    <lineage>
        <taxon>Bacteria</taxon>
        <taxon>Pseudomonadati</taxon>
        <taxon>Spirochaetota</taxon>
        <taxon>Spirochaetia</taxon>
        <taxon>Leptospirales</taxon>
        <taxon>Leptospiraceae</taxon>
        <taxon>Leptospira</taxon>
    </lineage>
</organism>
<dbReference type="InterPro" id="IPR025641">
    <property type="entry name" value="DUF4340"/>
</dbReference>
<evidence type="ECO:0000313" key="4">
    <source>
        <dbReference type="Proteomes" id="UP000058857"/>
    </source>
</evidence>
<dbReference type="PATRIC" id="fig|280505.15.peg.1505"/>